<comment type="caution">
    <text evidence="1">The sequence shown here is derived from an EMBL/GenBank/DDBJ whole genome shotgun (WGS) entry which is preliminary data.</text>
</comment>
<protein>
    <submittedName>
        <fullName evidence="1">Uncharacterized protein</fullName>
    </submittedName>
</protein>
<dbReference type="RefSeq" id="WP_176820657.1">
    <property type="nucleotide sequence ID" value="NZ_JAJEQC010000001.1"/>
</dbReference>
<reference evidence="1" key="1">
    <citation type="submission" date="2021-10" db="EMBL/GenBank/DDBJ databases">
        <title>Anaerobic single-cell dispensing facilitates the cultivation of human gut bacteria.</title>
        <authorList>
            <person name="Afrizal A."/>
        </authorList>
    </citation>
    <scope>NUCLEOTIDE SEQUENCE</scope>
    <source>
        <strain evidence="1">CLA-AA-H250</strain>
    </source>
</reference>
<sequence>MRAEIKLTDVKDIRDLHEYINAELRLRRVAPTLEALQAALEMPKTEAEIEFTDYGKISGALLDYVNKMIEMIVIVGEKNPNVQVMITM</sequence>
<gene>
    <name evidence="1" type="ORF">LKD31_00200</name>
</gene>
<evidence type="ECO:0000313" key="1">
    <source>
        <dbReference type="EMBL" id="MCC2135444.1"/>
    </source>
</evidence>
<dbReference type="AlphaFoldDB" id="A0AAE3AJP7"/>
<name>A0AAE3AJP7_9FIRM</name>
<organism evidence="1 2">
    <name type="scientific">Hominenteromicrobium mulieris</name>
    <dbReference type="NCBI Taxonomy" id="2885357"/>
    <lineage>
        <taxon>Bacteria</taxon>
        <taxon>Bacillati</taxon>
        <taxon>Bacillota</taxon>
        <taxon>Clostridia</taxon>
        <taxon>Eubacteriales</taxon>
        <taxon>Oscillospiraceae</taxon>
        <taxon>Hominenteromicrobium</taxon>
    </lineage>
</organism>
<keyword evidence="2" id="KW-1185">Reference proteome</keyword>
<dbReference type="EMBL" id="JAJEQC010000001">
    <property type="protein sequence ID" value="MCC2135444.1"/>
    <property type="molecule type" value="Genomic_DNA"/>
</dbReference>
<accession>A0AAE3AJP7</accession>
<dbReference type="Proteomes" id="UP001199424">
    <property type="component" value="Unassembled WGS sequence"/>
</dbReference>
<evidence type="ECO:0000313" key="2">
    <source>
        <dbReference type="Proteomes" id="UP001199424"/>
    </source>
</evidence>
<proteinExistence type="predicted"/>